<protein>
    <submittedName>
        <fullName evidence="4">ABC transporter</fullName>
    </submittedName>
</protein>
<feature type="compositionally biased region" description="Polar residues" evidence="1">
    <location>
        <begin position="12"/>
        <end position="23"/>
    </location>
</feature>
<dbReference type="PANTHER" id="PTHR38591:SF1">
    <property type="entry name" value="BLL1000 PROTEIN"/>
    <property type="match status" value="1"/>
</dbReference>
<dbReference type="Pfam" id="PF17186">
    <property type="entry name" value="Lipocalin_9"/>
    <property type="match status" value="1"/>
</dbReference>
<gene>
    <name evidence="4" type="ORF">A130_12490</name>
</gene>
<dbReference type="EMBL" id="AJYW02000039">
    <property type="protein sequence ID" value="OEE78800.1"/>
    <property type="molecule type" value="Genomic_DNA"/>
</dbReference>
<evidence type="ECO:0000259" key="3">
    <source>
        <dbReference type="Pfam" id="PF07143"/>
    </source>
</evidence>
<dbReference type="SUPFAM" id="SSF159245">
    <property type="entry name" value="AttH-like"/>
    <property type="match status" value="1"/>
</dbReference>
<dbReference type="PANTHER" id="PTHR38591">
    <property type="entry name" value="HYDROLASE"/>
    <property type="match status" value="1"/>
</dbReference>
<proteinExistence type="predicted"/>
<evidence type="ECO:0000256" key="2">
    <source>
        <dbReference type="SAM" id="Phobius"/>
    </source>
</evidence>
<reference evidence="4 5" key="1">
    <citation type="journal article" date="2012" name="Science">
        <title>Ecological populations of bacteria act as socially cohesive units of antibiotic production and resistance.</title>
        <authorList>
            <person name="Cordero O.X."/>
            <person name="Wildschutte H."/>
            <person name="Kirkup B."/>
            <person name="Proehl S."/>
            <person name="Ngo L."/>
            <person name="Hussain F."/>
            <person name="Le Roux F."/>
            <person name="Mincer T."/>
            <person name="Polz M.F."/>
        </authorList>
    </citation>
    <scope>NUCLEOTIDE SEQUENCE [LARGE SCALE GENOMIC DNA]</scope>
    <source>
        <strain evidence="4 5">FF-238</strain>
    </source>
</reference>
<sequence length="406" mass="45951">MKNRKDSDTTKHSSQTTHSGQKSDSGELRVQDLGRHHHSSRIITASVMLFVMILLTCGVYFSFFDSSNETKASNVSPLFHSEERKVYDPVLPDKAVKLPADFQLHPDFQHEWWHYFASVVDADGQEYGIQWSYFRVATDERETSGWQSPQLYIANVVISSGTTTWKEQRLARGGIGQAGMRNRPFRIWLDNWSWRSLSSTPFPGLLDVQSDEFGMVLTSKTIGPYVLNGDKGYQIKHDLLPIASYSFSAPFLSVQGQLRLEGQPAFAVKGKAWLNKEWGSALLAEGRRGWDWFVFDLDDGRTLSVTQSRHDQQLPYTYGTLADRSGKVISLSDSDISITPLNTSTLPNGRRLPLQWSIEVPESNIKLMTKVVRRDMWLPFVIPYWEGPVSASGSHEAKGFMQLTGY</sequence>
<feature type="compositionally biased region" description="Basic and acidic residues" evidence="1">
    <location>
        <begin position="1"/>
        <end position="11"/>
    </location>
</feature>
<evidence type="ECO:0000313" key="5">
    <source>
        <dbReference type="Proteomes" id="UP000094165"/>
    </source>
</evidence>
<accession>A0A1E5D5C5</accession>
<keyword evidence="2" id="KW-0812">Transmembrane</keyword>
<feature type="region of interest" description="Disordered" evidence="1">
    <location>
        <begin position="1"/>
        <end position="28"/>
    </location>
</feature>
<feature type="transmembrane region" description="Helical" evidence="2">
    <location>
        <begin position="42"/>
        <end position="63"/>
    </location>
</feature>
<organism evidence="4 5">
    <name type="scientific">Vibrio genomosp. F6 str. FF-238</name>
    <dbReference type="NCBI Taxonomy" id="1191298"/>
    <lineage>
        <taxon>Bacteria</taxon>
        <taxon>Pseudomonadati</taxon>
        <taxon>Pseudomonadota</taxon>
        <taxon>Gammaproteobacteria</taxon>
        <taxon>Vibrionales</taxon>
        <taxon>Vibrionaceae</taxon>
        <taxon>Vibrio</taxon>
    </lineage>
</organism>
<dbReference type="AlphaFoldDB" id="A0A1E5D5C5"/>
<dbReference type="Proteomes" id="UP000094165">
    <property type="component" value="Unassembled WGS sequence"/>
</dbReference>
<comment type="caution">
    <text evidence="4">The sequence shown here is derived from an EMBL/GenBank/DDBJ whole genome shotgun (WGS) entry which is preliminary data.</text>
</comment>
<dbReference type="Gene3D" id="2.40.370.10">
    <property type="entry name" value="AttH-like domain"/>
    <property type="match status" value="2"/>
</dbReference>
<dbReference type="InterPro" id="IPR010791">
    <property type="entry name" value="AttH_dom"/>
</dbReference>
<evidence type="ECO:0000313" key="4">
    <source>
        <dbReference type="EMBL" id="OEE78800.1"/>
    </source>
</evidence>
<dbReference type="Pfam" id="PF07143">
    <property type="entry name" value="CrtC"/>
    <property type="match status" value="1"/>
</dbReference>
<keyword evidence="5" id="KW-1185">Reference proteome</keyword>
<feature type="domain" description="AttH" evidence="3">
    <location>
        <begin position="110"/>
        <end position="280"/>
    </location>
</feature>
<dbReference type="InterPro" id="IPR023374">
    <property type="entry name" value="AttH-like_dom_sf"/>
</dbReference>
<keyword evidence="2" id="KW-0472">Membrane</keyword>
<evidence type="ECO:0000256" key="1">
    <source>
        <dbReference type="SAM" id="MobiDB-lite"/>
    </source>
</evidence>
<keyword evidence="2" id="KW-1133">Transmembrane helix</keyword>
<name>A0A1E5D5C5_9VIBR</name>